<gene>
    <name evidence="2" type="ORF">LTR77_008651</name>
</gene>
<dbReference type="Proteomes" id="UP001337655">
    <property type="component" value="Unassembled WGS sequence"/>
</dbReference>
<protein>
    <recommendedName>
        <fullName evidence="1">DUF7587 domain-containing protein</fullName>
    </recommendedName>
</protein>
<dbReference type="Pfam" id="PF24494">
    <property type="entry name" value="DUF7587"/>
    <property type="match status" value="1"/>
</dbReference>
<sequence length="256" mass="29636">MAKPEVTESPLDSIFRPHDFQPGEEYIDLYHVYDNLSRTPFVRRTGIWCADPRPGPVHALEAHRSITPASMRKHLDPLNRHPTQFISFYSEREAALAEVQRRRWEVKVPGPTKPGELEPTMRDRDVTSVRMAHVRLHPGTEVYFFSRAEMLEMMEVHPEVGMEQYVLEHSVPSEWFVWGYVREECVENREDFWGRVSPPLADGVSDLLVTAMRALDVRQHYHATRLNGVYHHVDLDTGVRERTNGIVPFGRLVSGE</sequence>
<evidence type="ECO:0000313" key="3">
    <source>
        <dbReference type="Proteomes" id="UP001337655"/>
    </source>
</evidence>
<feature type="domain" description="DUF7587" evidence="1">
    <location>
        <begin position="29"/>
        <end position="186"/>
    </location>
</feature>
<dbReference type="AlphaFoldDB" id="A0AAV9NZQ2"/>
<dbReference type="InterPro" id="IPR056009">
    <property type="entry name" value="DUF7587"/>
</dbReference>
<dbReference type="GeneID" id="89929983"/>
<evidence type="ECO:0000259" key="1">
    <source>
        <dbReference type="Pfam" id="PF24494"/>
    </source>
</evidence>
<dbReference type="RefSeq" id="XP_064655740.1">
    <property type="nucleotide sequence ID" value="XM_064805881.1"/>
</dbReference>
<comment type="caution">
    <text evidence="2">The sequence shown here is derived from an EMBL/GenBank/DDBJ whole genome shotgun (WGS) entry which is preliminary data.</text>
</comment>
<name>A0AAV9NZQ2_9PEZI</name>
<reference evidence="2 3" key="1">
    <citation type="submission" date="2023-08" db="EMBL/GenBank/DDBJ databases">
        <title>Black Yeasts Isolated from many extreme environments.</title>
        <authorList>
            <person name="Coleine C."/>
            <person name="Stajich J.E."/>
            <person name="Selbmann L."/>
        </authorList>
    </citation>
    <scope>NUCLEOTIDE SEQUENCE [LARGE SCALE GENOMIC DNA]</scope>
    <source>
        <strain evidence="2 3">CCFEE 5935</strain>
    </source>
</reference>
<proteinExistence type="predicted"/>
<evidence type="ECO:0000313" key="2">
    <source>
        <dbReference type="EMBL" id="KAK5165728.1"/>
    </source>
</evidence>
<keyword evidence="3" id="KW-1185">Reference proteome</keyword>
<dbReference type="EMBL" id="JAVRRT010000015">
    <property type="protein sequence ID" value="KAK5165728.1"/>
    <property type="molecule type" value="Genomic_DNA"/>
</dbReference>
<organism evidence="2 3">
    <name type="scientific">Saxophila tyrrhenica</name>
    <dbReference type="NCBI Taxonomy" id="1690608"/>
    <lineage>
        <taxon>Eukaryota</taxon>
        <taxon>Fungi</taxon>
        <taxon>Dikarya</taxon>
        <taxon>Ascomycota</taxon>
        <taxon>Pezizomycotina</taxon>
        <taxon>Dothideomycetes</taxon>
        <taxon>Dothideomycetidae</taxon>
        <taxon>Mycosphaerellales</taxon>
        <taxon>Extremaceae</taxon>
        <taxon>Saxophila</taxon>
    </lineage>
</organism>
<accession>A0AAV9NZQ2</accession>